<dbReference type="GO" id="GO:0005930">
    <property type="term" value="C:axoneme"/>
    <property type="evidence" value="ECO:0007669"/>
    <property type="project" value="TreeGrafter"/>
</dbReference>
<evidence type="ECO:0000256" key="3">
    <source>
        <dbReference type="ARBA" id="ARBA00022737"/>
    </source>
</evidence>
<protein>
    <submittedName>
        <fullName evidence="6">Uncharacterized protein</fullName>
    </submittedName>
</protein>
<dbReference type="EMBL" id="CATQJL010000223">
    <property type="protein sequence ID" value="CAJ0597758.1"/>
    <property type="molecule type" value="Genomic_DNA"/>
</dbReference>
<evidence type="ECO:0000313" key="7">
    <source>
        <dbReference type="Proteomes" id="UP001176961"/>
    </source>
</evidence>
<evidence type="ECO:0000256" key="4">
    <source>
        <dbReference type="ARBA" id="ARBA00023069"/>
    </source>
</evidence>
<keyword evidence="2" id="KW-0853">WD repeat</keyword>
<dbReference type="GO" id="GO:0030992">
    <property type="term" value="C:intraciliary transport particle B"/>
    <property type="evidence" value="ECO:0007669"/>
    <property type="project" value="TreeGrafter"/>
</dbReference>
<proteinExistence type="predicted"/>
<keyword evidence="7" id="KW-1185">Reference proteome</keyword>
<dbReference type="Proteomes" id="UP001176961">
    <property type="component" value="Unassembled WGS sequence"/>
</dbReference>
<evidence type="ECO:0000256" key="5">
    <source>
        <dbReference type="ARBA" id="ARBA00023273"/>
    </source>
</evidence>
<gene>
    <name evidence="6" type="ORF">CYNAS_LOCUS9741</name>
</gene>
<name>A0AA36GTB7_CYLNA</name>
<comment type="caution">
    <text evidence="6">The sequence shown here is derived from an EMBL/GenBank/DDBJ whole genome shotgun (WGS) entry which is preliminary data.</text>
</comment>
<evidence type="ECO:0000256" key="2">
    <source>
        <dbReference type="ARBA" id="ARBA00022574"/>
    </source>
</evidence>
<dbReference type="GO" id="GO:0042073">
    <property type="term" value="P:intraciliary transport"/>
    <property type="evidence" value="ECO:0007669"/>
    <property type="project" value="TreeGrafter"/>
</dbReference>
<evidence type="ECO:0000313" key="6">
    <source>
        <dbReference type="EMBL" id="CAJ0597758.1"/>
    </source>
</evidence>
<evidence type="ECO:0000256" key="1">
    <source>
        <dbReference type="ARBA" id="ARBA00004138"/>
    </source>
</evidence>
<sequence length="601" mass="68633">MRMALQLKEEGQFDQAAHHFIEAGKASEAVAMYVREGDWSNAEQVAKEHTVETLPDVLVAQALKSLENEDYHSAESCFLRANRPDIILKFYQENGMWPDALRIAKQYLPHQLQQLQKDIAQQKLFENGSGINCLLAQGRAFEEQREWAKAVQTYLKVSSCSTKDASLIEYSLIKSTDLILRFPASIDYELIMQVVDALETNKMYEKMAEVLLGVGQGRQAVAALVRAHQWSKAKQLATELIPDMVVEVEEQYKKWLVQEGRMGELIDVDVIAVIDLLIAKDQWERALHLARQQNHKPLLDKYVAQYAAILLEHNELDHLLKIFEKYGTSSNPANFNLYKHIFKKTVSRSSSTSTGEFDALSPVRDLFLSVYEQLVKEESENQFIFERYVRALHLMTIRSALEDNIQTEDSKQLCLQQSISLLRYSDLVPADRVFYQAGISARHAGRVYLPLAFLLLNHYLDLVDAINEGDASLVDYAPFEGTDIPTEVPLPERPWVESSKHEEIEEWVLATSLGHEARRELKYDSRGLFEATIEANGKKWPECIISGYPVTKTKVDLGNLRADKDNLNRFLIAVRTTPTDQLINVQEFISRWANQPLFLSL</sequence>
<keyword evidence="3" id="KW-0677">Repeat</keyword>
<reference evidence="6" key="1">
    <citation type="submission" date="2023-07" db="EMBL/GenBank/DDBJ databases">
        <authorList>
            <consortium name="CYATHOMIX"/>
        </authorList>
    </citation>
    <scope>NUCLEOTIDE SEQUENCE</scope>
    <source>
        <strain evidence="6">N/A</strain>
    </source>
</reference>
<dbReference type="PANTHER" id="PTHR15722">
    <property type="entry name" value="IFT140/172-RELATED"/>
    <property type="match status" value="1"/>
</dbReference>
<dbReference type="AlphaFoldDB" id="A0AA36GTB7"/>
<accession>A0AA36GTB7</accession>
<dbReference type="PANTHER" id="PTHR15722:SF2">
    <property type="entry name" value="INTRAFLAGELLAR TRANSPORT PROTEIN 172 HOMOLOG"/>
    <property type="match status" value="1"/>
</dbReference>
<dbReference type="GO" id="GO:0036064">
    <property type="term" value="C:ciliary basal body"/>
    <property type="evidence" value="ECO:0007669"/>
    <property type="project" value="TreeGrafter"/>
</dbReference>
<comment type="subcellular location">
    <subcellularLocation>
        <location evidence="1">Cell projection</location>
        <location evidence="1">Cilium</location>
    </subcellularLocation>
</comment>
<dbReference type="Gene3D" id="1.25.40.470">
    <property type="match status" value="1"/>
</dbReference>
<keyword evidence="5" id="KW-0966">Cell projection</keyword>
<keyword evidence="4" id="KW-0969">Cilium</keyword>
<organism evidence="6 7">
    <name type="scientific">Cylicocyclus nassatus</name>
    <name type="common">Nematode worm</name>
    <dbReference type="NCBI Taxonomy" id="53992"/>
    <lineage>
        <taxon>Eukaryota</taxon>
        <taxon>Metazoa</taxon>
        <taxon>Ecdysozoa</taxon>
        <taxon>Nematoda</taxon>
        <taxon>Chromadorea</taxon>
        <taxon>Rhabditida</taxon>
        <taxon>Rhabditina</taxon>
        <taxon>Rhabditomorpha</taxon>
        <taxon>Strongyloidea</taxon>
        <taxon>Strongylidae</taxon>
        <taxon>Cylicocyclus</taxon>
    </lineage>
</organism>